<dbReference type="Proteomes" id="UP000017118">
    <property type="component" value="Chromosome"/>
</dbReference>
<dbReference type="KEGG" id="csb:CLSA_c24290"/>
<evidence type="ECO:0000256" key="1">
    <source>
        <dbReference type="SAM" id="MobiDB-lite"/>
    </source>
</evidence>
<dbReference type="EMBL" id="CP006721">
    <property type="protein sequence ID" value="AGX43403.1"/>
    <property type="molecule type" value="Genomic_DNA"/>
</dbReference>
<dbReference type="HOGENOM" id="CLU_044566_1_0_9"/>
<organism evidence="2 3">
    <name type="scientific">Clostridium saccharobutylicum DSM 13864</name>
    <dbReference type="NCBI Taxonomy" id="1345695"/>
    <lineage>
        <taxon>Bacteria</taxon>
        <taxon>Bacillati</taxon>
        <taxon>Bacillota</taxon>
        <taxon>Clostridia</taxon>
        <taxon>Eubacteriales</taxon>
        <taxon>Clostridiaceae</taxon>
        <taxon>Clostridium</taxon>
    </lineage>
</organism>
<sequence length="488" mass="55629">MCLRKIHEMRGLYMRKKDILELKRRLKKDECTFTKMCGCYVNGEKNIILNLKETFLNLREEEFFKYLEIARKTLSGTIGNNILELNFPLNEETIGGKQLSLMELKKSKLKDDDLLDNFYKSIIDSYDYTGNFLILIFHDAYDVLIKTTDNSKLDESEEVYEYVLCAICPVSLSKPALGYLEDENRIGARIRDWTVGPPDLGFVFPAFIDRSTDIHSVMYYTKNAKDPHPEFMEEVLGCSSKQTATEQKEKFQTIIRNAIGSDEKKSDHLFMEIQETLNTIVDDHNTVNGKDAEPVILTNDNIQDILIESGIPEEITAKIEKSYTEEFGDTPPVVDHLIDAKVLAANEQRKKEKRLEKKVQILEEKLEKTKQAATLDSEKESALESETNTISETHSDINLESTSNAEIDSTTLEQSSDFEIDSDTNLEPTSDSEIESKEHTTPNYDIVLHVKPQKVPQIKSQIIDGQKCIVIPMDDDEQANVNGIDALL</sequence>
<accession>U5MSD8</accession>
<evidence type="ECO:0008006" key="4">
    <source>
        <dbReference type="Google" id="ProtNLM"/>
    </source>
</evidence>
<dbReference type="InterPro" id="IPR025466">
    <property type="entry name" value="DUF4317"/>
</dbReference>
<feature type="compositionally biased region" description="Polar residues" evidence="1">
    <location>
        <begin position="384"/>
        <end position="415"/>
    </location>
</feature>
<feature type="region of interest" description="Disordered" evidence="1">
    <location>
        <begin position="369"/>
        <end position="440"/>
    </location>
</feature>
<dbReference type="AlphaFoldDB" id="U5MSD8"/>
<dbReference type="Pfam" id="PF14199">
    <property type="entry name" value="DUF4317"/>
    <property type="match status" value="1"/>
</dbReference>
<gene>
    <name evidence="2" type="ORF">CLSA_c24290</name>
</gene>
<dbReference type="PATRIC" id="fig|1345695.3.peg.2404"/>
<name>U5MSD8_CLOSA</name>
<proteinExistence type="predicted"/>
<feature type="compositionally biased region" description="Basic and acidic residues" evidence="1">
    <location>
        <begin position="369"/>
        <end position="382"/>
    </location>
</feature>
<protein>
    <recommendedName>
        <fullName evidence="4">DUF4317 domain-containing protein</fullName>
    </recommendedName>
</protein>
<evidence type="ECO:0000313" key="3">
    <source>
        <dbReference type="Proteomes" id="UP000017118"/>
    </source>
</evidence>
<reference evidence="2 3" key="1">
    <citation type="journal article" date="2013" name="Genome Announc.">
        <title>Complete Genome Sequence of the Solvent Producer Clostridium saccharobutylicum NCP262 (DSM 13864).</title>
        <authorList>
            <person name="Poehlein A."/>
            <person name="Hartwich K."/>
            <person name="Krabben P."/>
            <person name="Ehrenreich A."/>
            <person name="Liebl W."/>
            <person name="Durre P."/>
            <person name="Gottschalk G."/>
            <person name="Daniel R."/>
        </authorList>
    </citation>
    <scope>NUCLEOTIDE SEQUENCE [LARGE SCALE GENOMIC DNA]</scope>
    <source>
        <strain evidence="2">DSM 13864</strain>
    </source>
</reference>
<evidence type="ECO:0000313" key="2">
    <source>
        <dbReference type="EMBL" id="AGX43403.1"/>
    </source>
</evidence>
<keyword evidence="3" id="KW-1185">Reference proteome</keyword>
<dbReference type="eggNOG" id="ENOG502Z7TS">
    <property type="taxonomic scope" value="Bacteria"/>
</dbReference>